<dbReference type="OrthoDB" id="7945987at2"/>
<proteinExistence type="predicted"/>
<dbReference type="InterPro" id="IPR036390">
    <property type="entry name" value="WH_DNA-bd_sf"/>
</dbReference>
<dbReference type="SMART" id="SM00418">
    <property type="entry name" value="HTH_ARSR"/>
    <property type="match status" value="1"/>
</dbReference>
<evidence type="ECO:0000313" key="4">
    <source>
        <dbReference type="Proteomes" id="UP000319514"/>
    </source>
</evidence>
<evidence type="ECO:0000259" key="2">
    <source>
        <dbReference type="SMART" id="SM00418"/>
    </source>
</evidence>
<evidence type="ECO:0000313" key="3">
    <source>
        <dbReference type="EMBL" id="TQL61563.1"/>
    </source>
</evidence>
<dbReference type="GO" id="GO:0003700">
    <property type="term" value="F:DNA-binding transcription factor activity"/>
    <property type="evidence" value="ECO:0007669"/>
    <property type="project" value="InterPro"/>
</dbReference>
<keyword evidence="4" id="KW-1185">Reference proteome</keyword>
<dbReference type="Pfam" id="PF12840">
    <property type="entry name" value="HTH_20"/>
    <property type="match status" value="1"/>
</dbReference>
<dbReference type="Gene3D" id="1.10.10.10">
    <property type="entry name" value="Winged helix-like DNA-binding domain superfamily/Winged helix DNA-binding domain"/>
    <property type="match status" value="1"/>
</dbReference>
<protein>
    <submittedName>
        <fullName evidence="3">ArsR family transcriptional regulator</fullName>
    </submittedName>
</protein>
<sequence>MSLPTPRRGLQILAPTPDLSTNPPVSGRVGASRACLCKRIVHNYCAFVTTSSAPFHVDGPGLRVLAHPVRARLMAELRGTGPATATALAARLRTNTGATSYHLRKLAEVGLVVDTGEGTGRRRLWAASPGGSPRPEPADDGGDDDDAALDWLARDYVQHFAEKAQDWLDTRADWPGDWQEQVGLEDHLVLVTPAQLAALRGELHDLLERYRRVGAGSPQAKRVSVYTCPLPVDPPRRT</sequence>
<dbReference type="AlphaFoldDB" id="A0A542ZMJ0"/>
<feature type="region of interest" description="Disordered" evidence="1">
    <location>
        <begin position="1"/>
        <end position="25"/>
    </location>
</feature>
<evidence type="ECO:0000256" key="1">
    <source>
        <dbReference type="SAM" id="MobiDB-lite"/>
    </source>
</evidence>
<dbReference type="Proteomes" id="UP000319514">
    <property type="component" value="Unassembled WGS sequence"/>
</dbReference>
<dbReference type="SUPFAM" id="SSF46785">
    <property type="entry name" value="Winged helix' DNA-binding domain"/>
    <property type="match status" value="1"/>
</dbReference>
<name>A0A542ZMJ0_9MICO</name>
<dbReference type="InterPro" id="IPR001845">
    <property type="entry name" value="HTH_ArsR_DNA-bd_dom"/>
</dbReference>
<dbReference type="EMBL" id="VFOQ01000001">
    <property type="protein sequence ID" value="TQL61563.1"/>
    <property type="molecule type" value="Genomic_DNA"/>
</dbReference>
<dbReference type="InterPro" id="IPR036388">
    <property type="entry name" value="WH-like_DNA-bd_sf"/>
</dbReference>
<feature type="region of interest" description="Disordered" evidence="1">
    <location>
        <begin position="122"/>
        <end position="145"/>
    </location>
</feature>
<accession>A0A542ZMJ0</accession>
<organism evidence="3 4">
    <name type="scientific">Oryzihumus leptocrescens</name>
    <dbReference type="NCBI Taxonomy" id="297536"/>
    <lineage>
        <taxon>Bacteria</taxon>
        <taxon>Bacillati</taxon>
        <taxon>Actinomycetota</taxon>
        <taxon>Actinomycetes</taxon>
        <taxon>Micrococcales</taxon>
        <taxon>Intrasporangiaceae</taxon>
        <taxon>Oryzihumus</taxon>
    </lineage>
</organism>
<gene>
    <name evidence="3" type="ORF">FB474_2974</name>
</gene>
<comment type="caution">
    <text evidence="3">The sequence shown here is derived from an EMBL/GenBank/DDBJ whole genome shotgun (WGS) entry which is preliminary data.</text>
</comment>
<feature type="domain" description="HTH arsR-type" evidence="2">
    <location>
        <begin position="60"/>
        <end position="150"/>
    </location>
</feature>
<reference evidence="3 4" key="1">
    <citation type="submission" date="2019-06" db="EMBL/GenBank/DDBJ databases">
        <title>Sequencing the genomes of 1000 actinobacteria strains.</title>
        <authorList>
            <person name="Klenk H.-P."/>
        </authorList>
    </citation>
    <scope>NUCLEOTIDE SEQUENCE [LARGE SCALE GENOMIC DNA]</scope>
    <source>
        <strain evidence="3 4">DSM 18082</strain>
    </source>
</reference>